<keyword evidence="1" id="KW-0732">Signal</keyword>
<feature type="signal peptide" evidence="1">
    <location>
        <begin position="1"/>
        <end position="22"/>
    </location>
</feature>
<dbReference type="EMBL" id="SMCQ01000013">
    <property type="protein sequence ID" value="TCV98471.1"/>
    <property type="molecule type" value="Genomic_DNA"/>
</dbReference>
<accession>A0A4R3Z061</accession>
<evidence type="ECO:0000256" key="1">
    <source>
        <dbReference type="SAM" id="SignalP"/>
    </source>
</evidence>
<dbReference type="GeneID" id="98915707"/>
<dbReference type="AlphaFoldDB" id="A0A4R3Z061"/>
<proteinExistence type="predicted"/>
<organism evidence="2 3">
    <name type="scientific">Longibaculum muris</name>
    <dbReference type="NCBI Taxonomy" id="1796628"/>
    <lineage>
        <taxon>Bacteria</taxon>
        <taxon>Bacillati</taxon>
        <taxon>Bacillota</taxon>
        <taxon>Erysipelotrichia</taxon>
        <taxon>Erysipelotrichales</taxon>
        <taxon>Coprobacillaceae</taxon>
        <taxon>Longibaculum</taxon>
    </lineage>
</organism>
<evidence type="ECO:0000313" key="2">
    <source>
        <dbReference type="EMBL" id="TCV98471.1"/>
    </source>
</evidence>
<gene>
    <name evidence="2" type="ORF">EDD60_11365</name>
</gene>
<evidence type="ECO:0000313" key="3">
    <source>
        <dbReference type="Proteomes" id="UP000295515"/>
    </source>
</evidence>
<dbReference type="Proteomes" id="UP000295515">
    <property type="component" value="Unassembled WGS sequence"/>
</dbReference>
<evidence type="ECO:0008006" key="4">
    <source>
        <dbReference type="Google" id="ProtNLM"/>
    </source>
</evidence>
<dbReference type="RefSeq" id="WP_066443300.1">
    <property type="nucleotide sequence ID" value="NZ_CAUWFI010000001.1"/>
</dbReference>
<feature type="chain" id="PRO_5020234633" description="Lipoprotein" evidence="1">
    <location>
        <begin position="23"/>
        <end position="155"/>
    </location>
</feature>
<sequence>MKKIIWLMVTLLFCVSCTQSQIDPRFEEYQQIKDHLITKKSFDQDFDFQIRVIFNQMDKGYRYDVLIDHAQVDMYDIQAMAYAGESDKKMCPVIGLFDDEPYHLKVGLVDKENHFYKGIQLSGECSSKKSIKVYISYYQDEQKSKKVIKYIEVKE</sequence>
<protein>
    <recommendedName>
        <fullName evidence="4">Lipoprotein</fullName>
    </recommendedName>
</protein>
<name>A0A4R3Z061_9FIRM</name>
<keyword evidence="3" id="KW-1185">Reference proteome</keyword>
<comment type="caution">
    <text evidence="2">The sequence shown here is derived from an EMBL/GenBank/DDBJ whole genome shotgun (WGS) entry which is preliminary data.</text>
</comment>
<reference evidence="2 3" key="1">
    <citation type="submission" date="2019-03" db="EMBL/GenBank/DDBJ databases">
        <title>Genomic Encyclopedia of Type Strains, Phase IV (KMG-IV): sequencing the most valuable type-strain genomes for metagenomic binning, comparative biology and taxonomic classification.</title>
        <authorList>
            <person name="Goeker M."/>
        </authorList>
    </citation>
    <scope>NUCLEOTIDE SEQUENCE [LARGE SCALE GENOMIC DNA]</scope>
    <source>
        <strain evidence="2 3">DSM 29487</strain>
    </source>
</reference>